<sequence length="538" mass="59266">MTTPPAAGTRRLLIIGAGSSGLITLKYACELLTGWEIECFEQSDGVTGAWGNPYEGFVSTSTKYTTQFASYRRFDASVCSDGGASRSEFFRDGEYGEYLTRFADHFGLRGRVAHGRRVLALARAGGSAGWEVTYAAPDAAEPLVRRFDAVVICTGLVAEPRSLGDHPRVASLPTVMSSDGLREITGKTVVVVGGGEMATDFANRLAQPGLGNRVFLSLRSGIRVSPRYHPIRGVPSDFLRNRLMLSIHVDIRNWIGARFVAARIRYRRWFERVFPPRADPQASGAPAPTGAGVASDWSKRLNRRAERGLFDMFHNKSDDFLTAIAEGRLDVVGAPLDASFTTFGEFDAEGTREIAPDVVVPAVGFRSRLGRLSDGAIELRDFYLGCRHIEHDDLFLVGFARPVIGNIPSISEIQARYVVLSLAGQVARPSDIVQRHAVDAAERRRRFAGVDTNLIYPVEMFPYCDRLAREMGVAPRPRTLRERWAVLTAPATTLDYACFQGARDAGATPPTYLPASLIFLLFLLKPLDWAYRAIVRQR</sequence>
<dbReference type="Pfam" id="PF00743">
    <property type="entry name" value="FMO-like"/>
    <property type="match status" value="1"/>
</dbReference>
<reference evidence="6 7" key="1">
    <citation type="submission" date="2019-02" db="EMBL/GenBank/DDBJ databases">
        <title>Deep-cultivation of Planctomycetes and their phenomic and genomic characterization uncovers novel biology.</title>
        <authorList>
            <person name="Wiegand S."/>
            <person name="Jogler M."/>
            <person name="Boedeker C."/>
            <person name="Pinto D."/>
            <person name="Vollmers J."/>
            <person name="Rivas-Marin E."/>
            <person name="Kohn T."/>
            <person name="Peeters S.H."/>
            <person name="Heuer A."/>
            <person name="Rast P."/>
            <person name="Oberbeckmann S."/>
            <person name="Bunk B."/>
            <person name="Jeske O."/>
            <person name="Meyerdierks A."/>
            <person name="Storesund J.E."/>
            <person name="Kallscheuer N."/>
            <person name="Luecker S."/>
            <person name="Lage O.M."/>
            <person name="Pohl T."/>
            <person name="Merkel B.J."/>
            <person name="Hornburger P."/>
            <person name="Mueller R.-W."/>
            <person name="Bruemmer F."/>
            <person name="Labrenz M."/>
            <person name="Spormann A.M."/>
            <person name="Op den Camp H."/>
            <person name="Overmann J."/>
            <person name="Amann R."/>
            <person name="Jetten M.S.M."/>
            <person name="Mascher T."/>
            <person name="Medema M.H."/>
            <person name="Devos D.P."/>
            <person name="Kaster A.-K."/>
            <person name="Ovreas L."/>
            <person name="Rohde M."/>
            <person name="Galperin M.Y."/>
            <person name="Jogler C."/>
        </authorList>
    </citation>
    <scope>NUCLEOTIDE SEQUENCE [LARGE SCALE GENOMIC DNA]</scope>
    <source>
        <strain evidence="6 7">Pla175</strain>
    </source>
</reference>
<dbReference type="PRINTS" id="PR00370">
    <property type="entry name" value="FMOXYGENASE"/>
</dbReference>
<evidence type="ECO:0000256" key="4">
    <source>
        <dbReference type="ARBA" id="ARBA00022857"/>
    </source>
</evidence>
<dbReference type="InterPro" id="IPR020946">
    <property type="entry name" value="Flavin_mOase-like"/>
</dbReference>
<dbReference type="GO" id="GO:0050660">
    <property type="term" value="F:flavin adenine dinucleotide binding"/>
    <property type="evidence" value="ECO:0007669"/>
    <property type="project" value="InterPro"/>
</dbReference>
<keyword evidence="3" id="KW-0274">FAD</keyword>
<dbReference type="GO" id="GO:0004499">
    <property type="term" value="F:N,N-dimethylaniline monooxygenase activity"/>
    <property type="evidence" value="ECO:0007669"/>
    <property type="project" value="InterPro"/>
</dbReference>
<evidence type="ECO:0000313" key="6">
    <source>
        <dbReference type="EMBL" id="QDU89201.1"/>
    </source>
</evidence>
<keyword evidence="5 6" id="KW-0560">Oxidoreductase</keyword>
<protein>
    <submittedName>
        <fullName evidence="6">Ferredoxin--NADP reductase</fullName>
        <ecNumber evidence="6">1.18.1.2</ecNumber>
    </submittedName>
</protein>
<dbReference type="PANTHER" id="PTHR23023">
    <property type="entry name" value="DIMETHYLANILINE MONOOXYGENASE"/>
    <property type="match status" value="1"/>
</dbReference>
<accession>A0A518DCJ0</accession>
<dbReference type="GO" id="GO:0004324">
    <property type="term" value="F:ferredoxin-NADP+ reductase activity"/>
    <property type="evidence" value="ECO:0007669"/>
    <property type="project" value="UniProtKB-EC"/>
</dbReference>
<gene>
    <name evidence="6" type="ORF">Pla175_25880</name>
</gene>
<keyword evidence="4" id="KW-0521">NADP</keyword>
<dbReference type="OrthoDB" id="9778740at2"/>
<proteinExistence type="inferred from homology"/>
<dbReference type="SUPFAM" id="SSF51905">
    <property type="entry name" value="FAD/NAD(P)-binding domain"/>
    <property type="match status" value="2"/>
</dbReference>
<dbReference type="Proteomes" id="UP000317429">
    <property type="component" value="Chromosome"/>
</dbReference>
<evidence type="ECO:0000256" key="2">
    <source>
        <dbReference type="ARBA" id="ARBA00022630"/>
    </source>
</evidence>
<dbReference type="AlphaFoldDB" id="A0A518DCJ0"/>
<evidence type="ECO:0000256" key="5">
    <source>
        <dbReference type="ARBA" id="ARBA00023002"/>
    </source>
</evidence>
<evidence type="ECO:0000256" key="1">
    <source>
        <dbReference type="ARBA" id="ARBA00009183"/>
    </source>
</evidence>
<dbReference type="Gene3D" id="3.50.50.60">
    <property type="entry name" value="FAD/NAD(P)-binding domain"/>
    <property type="match status" value="1"/>
</dbReference>
<dbReference type="EC" id="1.18.1.2" evidence="6"/>
<comment type="similarity">
    <text evidence="1">Belongs to the FMO family.</text>
</comment>
<dbReference type="RefSeq" id="WP_145285252.1">
    <property type="nucleotide sequence ID" value="NZ_CP036291.1"/>
</dbReference>
<keyword evidence="7" id="KW-1185">Reference proteome</keyword>
<dbReference type="InterPro" id="IPR036188">
    <property type="entry name" value="FAD/NAD-bd_sf"/>
</dbReference>
<keyword evidence="2" id="KW-0285">Flavoprotein</keyword>
<dbReference type="EMBL" id="CP036291">
    <property type="protein sequence ID" value="QDU89201.1"/>
    <property type="molecule type" value="Genomic_DNA"/>
</dbReference>
<dbReference type="KEGG" id="pnd:Pla175_25880"/>
<evidence type="ECO:0000256" key="3">
    <source>
        <dbReference type="ARBA" id="ARBA00022827"/>
    </source>
</evidence>
<organism evidence="6 7">
    <name type="scientific">Pirellulimonas nuda</name>
    <dbReference type="NCBI Taxonomy" id="2528009"/>
    <lineage>
        <taxon>Bacteria</taxon>
        <taxon>Pseudomonadati</taxon>
        <taxon>Planctomycetota</taxon>
        <taxon>Planctomycetia</taxon>
        <taxon>Pirellulales</taxon>
        <taxon>Lacipirellulaceae</taxon>
        <taxon>Pirellulimonas</taxon>
    </lineage>
</organism>
<dbReference type="InterPro" id="IPR000960">
    <property type="entry name" value="Flavin_mOase"/>
</dbReference>
<dbReference type="GO" id="GO:0050661">
    <property type="term" value="F:NADP binding"/>
    <property type="evidence" value="ECO:0007669"/>
    <property type="project" value="InterPro"/>
</dbReference>
<evidence type="ECO:0000313" key="7">
    <source>
        <dbReference type="Proteomes" id="UP000317429"/>
    </source>
</evidence>
<name>A0A518DCJ0_9BACT</name>
<dbReference type="PIRSF" id="PIRSF000332">
    <property type="entry name" value="FMO"/>
    <property type="match status" value="1"/>
</dbReference>
<dbReference type="InterPro" id="IPR050346">
    <property type="entry name" value="FMO-like"/>
</dbReference>